<dbReference type="AlphaFoldDB" id="A0A9P0DFQ2"/>
<protein>
    <recommendedName>
        <fullName evidence="4">TIL domain-containing protein</fullName>
    </recommendedName>
</protein>
<feature type="signal peptide" evidence="3">
    <location>
        <begin position="1"/>
        <end position="19"/>
    </location>
</feature>
<dbReference type="PANTHER" id="PTHR23259">
    <property type="entry name" value="RIDDLE"/>
    <property type="match status" value="1"/>
</dbReference>
<dbReference type="OrthoDB" id="6781148at2759"/>
<dbReference type="SUPFAM" id="SSF57567">
    <property type="entry name" value="Serine protease inhibitors"/>
    <property type="match status" value="3"/>
</dbReference>
<sequence length="302" mass="34125">MEYFYFILLICGFVLNTEAVKYPEYPPCTHNSCPVHEIFNECASRCYIEPTCQNPEPVQPTFCTEECTQRCFCEKGYIRDANTKTCVRIEDCPSCTSYCSANEVFNECASRCYIEPTCQNPNPVQPTICTKECAQRCFCDAGYIRDENTKTCVRIQDCPSCPSLCDPYTEVFNECASACQPEPTCQDPNPTSSQFCTLQCVQRCECAYGFIRDAVTKLCVPACECPVCPDECGPNKHMGCKPCCPESVETCQNTHPKPCNGYCTYECRPSCVCDVGFIRNEITDECVPRQQCPSSHKFHYHH</sequence>
<feature type="domain" description="TIL" evidence="4">
    <location>
        <begin position="33"/>
        <end position="92"/>
    </location>
</feature>
<dbReference type="InterPro" id="IPR051368">
    <property type="entry name" value="SerProtInhib-TIL_Domain"/>
</dbReference>
<keyword evidence="3" id="KW-0732">Signal</keyword>
<evidence type="ECO:0000256" key="3">
    <source>
        <dbReference type="SAM" id="SignalP"/>
    </source>
</evidence>
<dbReference type="EMBL" id="OV651821">
    <property type="protein sequence ID" value="CAH1115527.1"/>
    <property type="molecule type" value="Genomic_DNA"/>
</dbReference>
<keyword evidence="1" id="KW-0646">Protease inhibitor</keyword>
<dbReference type="Pfam" id="PF01826">
    <property type="entry name" value="TIL"/>
    <property type="match status" value="3"/>
</dbReference>
<dbReference type="Proteomes" id="UP001153636">
    <property type="component" value="Chromosome 9"/>
</dbReference>
<accession>A0A9P0DFQ2</accession>
<name>A0A9P0DFQ2_9CUCU</name>
<dbReference type="GO" id="GO:0030414">
    <property type="term" value="F:peptidase inhibitor activity"/>
    <property type="evidence" value="ECO:0007669"/>
    <property type="project" value="UniProtKB-KW"/>
</dbReference>
<gene>
    <name evidence="5" type="ORF">PSYICH_LOCUS15608</name>
</gene>
<dbReference type="InterPro" id="IPR002919">
    <property type="entry name" value="TIL_dom"/>
</dbReference>
<evidence type="ECO:0000313" key="5">
    <source>
        <dbReference type="EMBL" id="CAH1115527.1"/>
    </source>
</evidence>
<dbReference type="CDD" id="cd19941">
    <property type="entry name" value="TIL"/>
    <property type="match status" value="3"/>
</dbReference>
<evidence type="ECO:0000313" key="6">
    <source>
        <dbReference type="Proteomes" id="UP001153636"/>
    </source>
</evidence>
<feature type="domain" description="TIL" evidence="4">
    <location>
        <begin position="99"/>
        <end position="158"/>
    </location>
</feature>
<organism evidence="5 6">
    <name type="scientific">Psylliodes chrysocephalus</name>
    <dbReference type="NCBI Taxonomy" id="3402493"/>
    <lineage>
        <taxon>Eukaryota</taxon>
        <taxon>Metazoa</taxon>
        <taxon>Ecdysozoa</taxon>
        <taxon>Arthropoda</taxon>
        <taxon>Hexapoda</taxon>
        <taxon>Insecta</taxon>
        <taxon>Pterygota</taxon>
        <taxon>Neoptera</taxon>
        <taxon>Endopterygota</taxon>
        <taxon>Coleoptera</taxon>
        <taxon>Polyphaga</taxon>
        <taxon>Cucujiformia</taxon>
        <taxon>Chrysomeloidea</taxon>
        <taxon>Chrysomelidae</taxon>
        <taxon>Galerucinae</taxon>
        <taxon>Alticini</taxon>
        <taxon>Psylliodes</taxon>
    </lineage>
</organism>
<evidence type="ECO:0000256" key="1">
    <source>
        <dbReference type="ARBA" id="ARBA00022690"/>
    </source>
</evidence>
<evidence type="ECO:0000256" key="2">
    <source>
        <dbReference type="ARBA" id="ARBA00023157"/>
    </source>
</evidence>
<proteinExistence type="predicted"/>
<evidence type="ECO:0000259" key="4">
    <source>
        <dbReference type="Pfam" id="PF01826"/>
    </source>
</evidence>
<dbReference type="PANTHER" id="PTHR23259:SF70">
    <property type="entry name" value="ACCESSORY GLAND PROTEIN ACP62F-RELATED"/>
    <property type="match status" value="1"/>
</dbReference>
<dbReference type="InterPro" id="IPR036084">
    <property type="entry name" value="Ser_inhib-like_sf"/>
</dbReference>
<keyword evidence="6" id="KW-1185">Reference proteome</keyword>
<keyword evidence="2" id="KW-1015">Disulfide bond</keyword>
<dbReference type="Gene3D" id="2.10.25.10">
    <property type="entry name" value="Laminin"/>
    <property type="match status" value="4"/>
</dbReference>
<feature type="chain" id="PRO_5040358589" description="TIL domain-containing protein" evidence="3">
    <location>
        <begin position="20"/>
        <end position="302"/>
    </location>
</feature>
<feature type="domain" description="TIL" evidence="4">
    <location>
        <begin position="167"/>
        <end position="225"/>
    </location>
</feature>
<reference evidence="5" key="1">
    <citation type="submission" date="2022-01" db="EMBL/GenBank/DDBJ databases">
        <authorList>
            <person name="King R."/>
        </authorList>
    </citation>
    <scope>NUCLEOTIDE SEQUENCE</scope>
</reference>